<dbReference type="PANTHER" id="PTHR32305">
    <property type="match status" value="1"/>
</dbReference>
<feature type="non-terminal residue" evidence="5">
    <location>
        <position position="1843"/>
    </location>
</feature>
<dbReference type="InterPro" id="IPR031325">
    <property type="entry name" value="RHS_repeat"/>
</dbReference>
<sequence>MRRTRAATAVLVALTTLVTPAGAAEAAPGLRPHKPQQEPTVKVEPVPVRQVRRNPGPASPAPKLTLPQPGVAEIALTDARTAAEPAQARVGGLPVRISPAAPGPDMDKRTAGAAQPPGKVRIELLAAKGGLLLRLRRADGGQGDGKVRLDLDYGGFRDLYGADWASRLRLVELPACAVTTPSKAECARPAPVTSRNAGGLLSAEVKAAAQDTVYALEASPSGDTGDYRATDLSPSASWQVSTQTGAFTWSYPLDAPEVPGGLKPELAATYNSASVDGRIATSNNQASWLGEGWSLWSGSIERRYKSCVYDGPKTGDLCWGTDAATKQFEYVTVSFGGHSSELVYDAGKKQWRMKEDDGSRVDHIFGTANGDDDGEYWRITTPDGTQYHFGLNRLPNWTDGRPQTESAWTVPVYGNDAGEPCHAATFAASKCRQAYRWNLDYVVDPHGNTMTYYYAPETNAYGANMATTKETYTRGGTLQRIEYGTRQGAEYTQRAPARVMFTAVDRCAPGKDCAQRTAASWPDVPWYLNCEAATCPTQVSPTFWSTKRLTGVTTQILGGDCTDYCDVDAWTFDQDYPAVDDGTSPALWLKSVAHEGRVGGKASVPPVTFDKLALANRVDSNTDGLRPMKKYRVYAVNTESGGRIEVNYAAPECATDSKPTPDDNPKRCFPVRWTPEGAQTLNDWFHKYVVAYVGEVDRIGGNTTEYTSYDYEGDAGWAYVDDPLTPAEYRSWNDWRGYAKVRVRHGNPKDPSDLTQSATGYLYFRGLHGDKKAAGGTRTSQVTDSQGGTLDDLPQLAGFLREELTYEGVDGPVVEGSIYDPWQRGPTATQGTRKAYQVQVERTRTRTAIPGGWRRTDSTTTYDQGDMLVPVAVKVDDRGDVSTADDDRCTTREYARNDEAWLVLLSRERTVRVNCDTTPVLPRDAISDVLTSYDGGAPGQAPIAGDVTKTEHVRDYVDGEPRYVTVSQATYDGYGRVKESKDALGRRTATSYEPETGLPTSATSTNPLGHTATATLDPARNQTVKTVDANDRRTDQTYDPLGRLTGVWLPGRSHDARQTPNLRFSYGVRNDGATWVRTETLKANGNLVSSYELLDGFLRKRQTQAPSWGGGRILTDTFYDARGLVAKSNAAYKANGDPGTTLVQPADETLIPSQTVNQYDGAERLTKATLEKFNEAQWSTTTRYFGDHVEVTPPAGGTPTATYTDARGQTTELRQYMAAQPGGDSFTRTNYAYTRAGDLAKLTDAAGNVWSYEYDLRRNKIRTVDPDKGTSTMTYDDAGQLLTTTDARGSTVATVYDALGRKSSVHEGAPTGTKLASWAYDTLAKGRLDSSTRYDGGVAYTTTVLGYDPGYRPTGTRITIPDTGDGLAGTYETTTTYLADGSVDATKLPALGVDVPAETLVQTYDDLGSPYELTGRDRYVDKTGYTEFGEVGQIHFGDPDMPQIWWTANYDLATRNLSRSLVEREKAGALTVDDTTYAYDPAGNVTKIANTTPGDGTDVQCFGFDRLRRLTEAWAATDDCVGAPGSAVGGAAPYWTSYRYDVVSSRTSQTRHGLGGTADTVTTSTYPAPGRPRPHAPTSVTVTGPSGTKTDAFDYDAAGNTKSRPGGQALTWDVEGLLATVSSTGYVYTPDGNRLITRDSTGATLYLPSGEVRYNKATGKSIGTRYYTHGSATVAVRTGAGLRYLFADHHGTPDLAVDPATLTASKRRSDPFGAPRGKAPQGWPGSRGFVGGTQDASTGLTRLGARDYDTETGLFLSVDPVLDTANPQQFSAYAYSGNNPVTFSDPTGMLWKQAPDGECANGCGWKPGQGPASKVATKNGYWRINTRTAPDGECWIACRYKPG</sequence>
<comment type="caution">
    <text evidence="5">The sequence shown here is derived from an EMBL/GenBank/DDBJ whole genome shotgun (WGS) entry which is preliminary data.</text>
</comment>
<feature type="region of interest" description="Disordered" evidence="2">
    <location>
        <begin position="1706"/>
        <end position="1730"/>
    </location>
</feature>
<dbReference type="Proteomes" id="UP001589532">
    <property type="component" value="Unassembled WGS sequence"/>
</dbReference>
<dbReference type="InterPro" id="IPR056823">
    <property type="entry name" value="TEN-like_YD-shell"/>
</dbReference>
<dbReference type="InterPro" id="IPR022385">
    <property type="entry name" value="Rhs_assc_core"/>
</dbReference>
<dbReference type="InterPro" id="IPR050708">
    <property type="entry name" value="T6SS_VgrG/RHS"/>
</dbReference>
<feature type="domain" description="Teneurin-like YD-shell" evidence="4">
    <location>
        <begin position="1589"/>
        <end position="1781"/>
    </location>
</feature>
<dbReference type="RefSeq" id="WP_378520930.1">
    <property type="nucleotide sequence ID" value="NZ_JBHMBW010000031.1"/>
</dbReference>
<feature type="region of interest" description="Disordered" evidence="2">
    <location>
        <begin position="1549"/>
        <end position="1588"/>
    </location>
</feature>
<proteinExistence type="predicted"/>
<evidence type="ECO:0000313" key="5">
    <source>
        <dbReference type="EMBL" id="MFB9627402.1"/>
    </source>
</evidence>
<protein>
    <submittedName>
        <fullName evidence="5">RHS repeat-associated core domain-containing protein</fullName>
    </submittedName>
</protein>
<keyword evidence="1" id="KW-0677">Repeat</keyword>
<accession>A0ABV5S6U7</accession>
<dbReference type="PANTHER" id="PTHR32305:SF17">
    <property type="entry name" value="TRNA NUCLEASE WAPA"/>
    <property type="match status" value="1"/>
</dbReference>
<feature type="signal peptide" evidence="3">
    <location>
        <begin position="1"/>
        <end position="23"/>
    </location>
</feature>
<organism evidence="5 6">
    <name type="scientific">Nonomuraea helvata</name>
    <dbReference type="NCBI Taxonomy" id="37484"/>
    <lineage>
        <taxon>Bacteria</taxon>
        <taxon>Bacillati</taxon>
        <taxon>Actinomycetota</taxon>
        <taxon>Actinomycetes</taxon>
        <taxon>Streptosporangiales</taxon>
        <taxon>Streptosporangiaceae</taxon>
        <taxon>Nonomuraea</taxon>
    </lineage>
</organism>
<evidence type="ECO:0000256" key="3">
    <source>
        <dbReference type="SAM" id="SignalP"/>
    </source>
</evidence>
<evidence type="ECO:0000259" key="4">
    <source>
        <dbReference type="Pfam" id="PF25023"/>
    </source>
</evidence>
<feature type="region of interest" description="Disordered" evidence="2">
    <location>
        <begin position="980"/>
        <end position="1012"/>
    </location>
</feature>
<dbReference type="EMBL" id="JBHMBW010000031">
    <property type="protein sequence ID" value="MFB9627402.1"/>
    <property type="molecule type" value="Genomic_DNA"/>
</dbReference>
<reference evidence="5 6" key="1">
    <citation type="submission" date="2024-09" db="EMBL/GenBank/DDBJ databases">
        <authorList>
            <person name="Sun Q."/>
            <person name="Mori K."/>
        </authorList>
    </citation>
    <scope>NUCLEOTIDE SEQUENCE [LARGE SCALE GENOMIC DNA]</scope>
    <source>
        <strain evidence="5 6">JCM 3143</strain>
    </source>
</reference>
<feature type="compositionally biased region" description="Polar residues" evidence="2">
    <location>
        <begin position="988"/>
        <end position="1012"/>
    </location>
</feature>
<feature type="compositionally biased region" description="Polar residues" evidence="2">
    <location>
        <begin position="1578"/>
        <end position="1588"/>
    </location>
</feature>
<evidence type="ECO:0000313" key="6">
    <source>
        <dbReference type="Proteomes" id="UP001589532"/>
    </source>
</evidence>
<feature type="region of interest" description="Disordered" evidence="2">
    <location>
        <begin position="23"/>
        <end position="44"/>
    </location>
</feature>
<dbReference type="Gene3D" id="2.180.10.10">
    <property type="entry name" value="RHS repeat-associated core"/>
    <property type="match status" value="2"/>
</dbReference>
<dbReference type="Pfam" id="PF25023">
    <property type="entry name" value="TEN_YD-shell"/>
    <property type="match status" value="1"/>
</dbReference>
<evidence type="ECO:0000256" key="1">
    <source>
        <dbReference type="ARBA" id="ARBA00022737"/>
    </source>
</evidence>
<dbReference type="Pfam" id="PF05593">
    <property type="entry name" value="RHS_repeat"/>
    <property type="match status" value="2"/>
</dbReference>
<evidence type="ECO:0000256" key="2">
    <source>
        <dbReference type="SAM" id="MobiDB-lite"/>
    </source>
</evidence>
<name>A0ABV5S6U7_9ACTN</name>
<dbReference type="InterPro" id="IPR006530">
    <property type="entry name" value="YD"/>
</dbReference>
<dbReference type="NCBIfam" id="TIGR01643">
    <property type="entry name" value="YD_repeat_2x"/>
    <property type="match status" value="2"/>
</dbReference>
<feature type="chain" id="PRO_5047419818" evidence="3">
    <location>
        <begin position="24"/>
        <end position="1843"/>
    </location>
</feature>
<dbReference type="NCBIfam" id="TIGR03696">
    <property type="entry name" value="Rhs_assc_core"/>
    <property type="match status" value="1"/>
</dbReference>
<gene>
    <name evidence="5" type="ORF">ACFFSA_30340</name>
</gene>
<keyword evidence="3" id="KW-0732">Signal</keyword>
<keyword evidence="6" id="KW-1185">Reference proteome</keyword>